<reference evidence="1" key="2">
    <citation type="journal article" date="2015" name="Data Brief">
        <title>Shoot transcriptome of the giant reed, Arundo donax.</title>
        <authorList>
            <person name="Barrero R.A."/>
            <person name="Guerrero F.D."/>
            <person name="Moolhuijzen P."/>
            <person name="Goolsby J.A."/>
            <person name="Tidwell J."/>
            <person name="Bellgard S.E."/>
            <person name="Bellgard M.I."/>
        </authorList>
    </citation>
    <scope>NUCLEOTIDE SEQUENCE</scope>
    <source>
        <tissue evidence="1">Shoot tissue taken approximately 20 cm above the soil surface</tissue>
    </source>
</reference>
<sequence>MLSFHAQKSCFSIVSYNVISSCRVIIQ</sequence>
<dbReference type="AlphaFoldDB" id="A0A0A9H8H6"/>
<dbReference type="EMBL" id="GBRH01164381">
    <property type="protein sequence ID" value="JAE33515.1"/>
    <property type="molecule type" value="Transcribed_RNA"/>
</dbReference>
<organism evidence="1">
    <name type="scientific">Arundo donax</name>
    <name type="common">Giant reed</name>
    <name type="synonym">Donax arundinaceus</name>
    <dbReference type="NCBI Taxonomy" id="35708"/>
    <lineage>
        <taxon>Eukaryota</taxon>
        <taxon>Viridiplantae</taxon>
        <taxon>Streptophyta</taxon>
        <taxon>Embryophyta</taxon>
        <taxon>Tracheophyta</taxon>
        <taxon>Spermatophyta</taxon>
        <taxon>Magnoliopsida</taxon>
        <taxon>Liliopsida</taxon>
        <taxon>Poales</taxon>
        <taxon>Poaceae</taxon>
        <taxon>PACMAD clade</taxon>
        <taxon>Arundinoideae</taxon>
        <taxon>Arundineae</taxon>
        <taxon>Arundo</taxon>
    </lineage>
</organism>
<name>A0A0A9H8H6_ARUDO</name>
<protein>
    <submittedName>
        <fullName evidence="1">Uncharacterized protein</fullName>
    </submittedName>
</protein>
<accession>A0A0A9H8H6</accession>
<evidence type="ECO:0000313" key="1">
    <source>
        <dbReference type="EMBL" id="JAE33515.1"/>
    </source>
</evidence>
<proteinExistence type="predicted"/>
<reference evidence="1" key="1">
    <citation type="submission" date="2014-09" db="EMBL/GenBank/DDBJ databases">
        <authorList>
            <person name="Magalhaes I.L.F."/>
            <person name="Oliveira U."/>
            <person name="Santos F.R."/>
            <person name="Vidigal T.H.D.A."/>
            <person name="Brescovit A.D."/>
            <person name="Santos A.J."/>
        </authorList>
    </citation>
    <scope>NUCLEOTIDE SEQUENCE</scope>
    <source>
        <tissue evidence="1">Shoot tissue taken approximately 20 cm above the soil surface</tissue>
    </source>
</reference>